<evidence type="ECO:0000313" key="1">
    <source>
        <dbReference type="EMBL" id="CAI9158570.1"/>
    </source>
</evidence>
<proteinExistence type="predicted"/>
<gene>
    <name evidence="1" type="ORF">MRATA1EN1_LOCUS7532</name>
</gene>
<reference evidence="1" key="1">
    <citation type="submission" date="2023-04" db="EMBL/GenBank/DDBJ databases">
        <authorList>
            <consortium name="ELIXIR-Norway"/>
        </authorList>
    </citation>
    <scope>NUCLEOTIDE SEQUENCE [LARGE SCALE GENOMIC DNA]</scope>
</reference>
<dbReference type="EMBL" id="OX459953">
    <property type="protein sequence ID" value="CAI9158570.1"/>
    <property type="molecule type" value="Genomic_DNA"/>
</dbReference>
<sequence>MLQLKIPHATTKTSHSQVKEVCFDQEHPGQKWTNQFRCHLFAFKSRTLLLIPDCDCSFMSEANCQVLRTLKHPIREVHVMSKLSLLSRVMSYCRSLQDGPPWSPPTMS</sequence>
<organism evidence="1 2">
    <name type="scientific">Rangifer tarandus platyrhynchus</name>
    <name type="common">Svalbard reindeer</name>
    <dbReference type="NCBI Taxonomy" id="3082113"/>
    <lineage>
        <taxon>Eukaryota</taxon>
        <taxon>Metazoa</taxon>
        <taxon>Chordata</taxon>
        <taxon>Craniata</taxon>
        <taxon>Vertebrata</taxon>
        <taxon>Euteleostomi</taxon>
        <taxon>Mammalia</taxon>
        <taxon>Eutheria</taxon>
        <taxon>Laurasiatheria</taxon>
        <taxon>Artiodactyla</taxon>
        <taxon>Ruminantia</taxon>
        <taxon>Pecora</taxon>
        <taxon>Cervidae</taxon>
        <taxon>Odocoileinae</taxon>
        <taxon>Rangifer</taxon>
    </lineage>
</organism>
<protein>
    <submittedName>
        <fullName evidence="1">Uncharacterized protein</fullName>
    </submittedName>
</protein>
<accession>A0ABN8YC31</accession>
<name>A0ABN8YC31_RANTA</name>
<evidence type="ECO:0000313" key="2">
    <source>
        <dbReference type="Proteomes" id="UP001176941"/>
    </source>
</evidence>
<dbReference type="Proteomes" id="UP001176941">
    <property type="component" value="Chromosome 17"/>
</dbReference>
<keyword evidence="2" id="KW-1185">Reference proteome</keyword>